<evidence type="ECO:0000256" key="3">
    <source>
        <dbReference type="ARBA" id="ARBA00022729"/>
    </source>
</evidence>
<dbReference type="PANTHER" id="PTHR15191:SF14">
    <property type="entry name" value="PITUITARY TUMOR-TRANSFORMING GENE 1 PROTEIN-INTERACTING PROTEIN"/>
    <property type="match status" value="1"/>
</dbReference>
<evidence type="ECO:0000256" key="1">
    <source>
        <dbReference type="ARBA" id="ARBA00004479"/>
    </source>
</evidence>
<dbReference type="Proteomes" id="UP000504640">
    <property type="component" value="Unplaced"/>
</dbReference>
<accession>A0A6J3FUK5</accession>
<feature type="transmembrane region" description="Helical" evidence="6">
    <location>
        <begin position="7"/>
        <end position="27"/>
    </location>
</feature>
<dbReference type="GeneID" id="116533348"/>
<keyword evidence="5 6" id="KW-0472">Membrane</keyword>
<dbReference type="CTD" id="102723899"/>
<dbReference type="GO" id="GO:0005634">
    <property type="term" value="C:nucleus"/>
    <property type="evidence" value="ECO:0007669"/>
    <property type="project" value="TreeGrafter"/>
</dbReference>
<sequence length="179" mass="20851">MCWLRAWGQILLPIFLSLFLIQLLISFSENGFFYSPRNNQKPRDGTEEGCAIKKSCQLCTKDKKCIWCSEEKACKKYCFPYFGCRFSSVYWLNCKVDMFGIVMLLLIAILITALFWFCCAYQFYIQDLNRNRAYFYARREAGPVHNWNATGKCFHLFDGMSQTPSVTVCSLVPNIKIKV</sequence>
<keyword evidence="2 6" id="KW-0812">Transmembrane</keyword>
<dbReference type="AlphaFoldDB" id="A0A6J3FUK5"/>
<evidence type="ECO:0000256" key="5">
    <source>
        <dbReference type="ARBA" id="ARBA00023136"/>
    </source>
</evidence>
<evidence type="ECO:0000256" key="2">
    <source>
        <dbReference type="ARBA" id="ARBA00022692"/>
    </source>
</evidence>
<dbReference type="PANTHER" id="PTHR15191">
    <property type="entry name" value="PROTEIN CBG20567"/>
    <property type="match status" value="1"/>
</dbReference>
<gene>
    <name evidence="8" type="primary">LOC116533348</name>
</gene>
<dbReference type="GO" id="GO:0016020">
    <property type="term" value="C:membrane"/>
    <property type="evidence" value="ECO:0007669"/>
    <property type="project" value="UniProtKB-SubCell"/>
</dbReference>
<evidence type="ECO:0000313" key="8">
    <source>
        <dbReference type="RefSeq" id="XP_032108982.1"/>
    </source>
</evidence>
<proteinExistence type="predicted"/>
<dbReference type="RefSeq" id="XP_032108982.1">
    <property type="nucleotide sequence ID" value="XM_032253091.1"/>
</dbReference>
<comment type="subcellular location">
    <subcellularLocation>
        <location evidence="1">Membrane</location>
        <topology evidence="1">Single-pass type I membrane protein</topology>
    </subcellularLocation>
</comment>
<protein>
    <submittedName>
        <fullName evidence="8">Uncharacterized protein LOC116533348</fullName>
    </submittedName>
</protein>
<dbReference type="GO" id="GO:0005737">
    <property type="term" value="C:cytoplasm"/>
    <property type="evidence" value="ECO:0007669"/>
    <property type="project" value="TreeGrafter"/>
</dbReference>
<name>A0A6J3FUK5_SAPAP</name>
<dbReference type="GO" id="GO:0006606">
    <property type="term" value="P:protein import into nucleus"/>
    <property type="evidence" value="ECO:0007669"/>
    <property type="project" value="TreeGrafter"/>
</dbReference>
<keyword evidence="3" id="KW-0732">Signal</keyword>
<evidence type="ECO:0000313" key="7">
    <source>
        <dbReference type="Proteomes" id="UP000504640"/>
    </source>
</evidence>
<feature type="transmembrane region" description="Helical" evidence="6">
    <location>
        <begin position="98"/>
        <end position="124"/>
    </location>
</feature>
<evidence type="ECO:0000256" key="6">
    <source>
        <dbReference type="SAM" id="Phobius"/>
    </source>
</evidence>
<dbReference type="InterPro" id="IPR052304">
    <property type="entry name" value="PTTG1IP"/>
</dbReference>
<keyword evidence="4 6" id="KW-1133">Transmembrane helix</keyword>
<keyword evidence="7" id="KW-1185">Reference proteome</keyword>
<organism evidence="7 8">
    <name type="scientific">Sapajus apella</name>
    <name type="common">Brown-capped capuchin</name>
    <name type="synonym">Cebus apella</name>
    <dbReference type="NCBI Taxonomy" id="9515"/>
    <lineage>
        <taxon>Eukaryota</taxon>
        <taxon>Metazoa</taxon>
        <taxon>Chordata</taxon>
        <taxon>Craniata</taxon>
        <taxon>Vertebrata</taxon>
        <taxon>Euteleostomi</taxon>
        <taxon>Mammalia</taxon>
        <taxon>Eutheria</taxon>
        <taxon>Euarchontoglires</taxon>
        <taxon>Primates</taxon>
        <taxon>Haplorrhini</taxon>
        <taxon>Platyrrhini</taxon>
        <taxon>Cebidae</taxon>
        <taxon>Cebinae</taxon>
        <taxon>Sapajus</taxon>
    </lineage>
</organism>
<evidence type="ECO:0000256" key="4">
    <source>
        <dbReference type="ARBA" id="ARBA00022989"/>
    </source>
</evidence>
<reference evidence="8" key="1">
    <citation type="submission" date="2025-08" db="UniProtKB">
        <authorList>
            <consortium name="RefSeq"/>
        </authorList>
    </citation>
    <scope>IDENTIFICATION</scope>
    <source>
        <tissue evidence="8">Blood</tissue>
    </source>
</reference>